<comment type="caution">
    <text evidence="2">The sequence shown here is derived from an EMBL/GenBank/DDBJ whole genome shotgun (WGS) entry which is preliminary data.</text>
</comment>
<dbReference type="Proteomes" id="UP001597100">
    <property type="component" value="Unassembled WGS sequence"/>
</dbReference>
<reference evidence="3" key="1">
    <citation type="journal article" date="2019" name="Int. J. Syst. Evol. Microbiol.">
        <title>The Global Catalogue of Microorganisms (GCM) 10K type strain sequencing project: providing services to taxonomists for standard genome sequencing and annotation.</title>
        <authorList>
            <consortium name="The Broad Institute Genomics Platform"/>
            <consortium name="The Broad Institute Genome Sequencing Center for Infectious Disease"/>
            <person name="Wu L."/>
            <person name="Ma J."/>
        </authorList>
    </citation>
    <scope>NUCLEOTIDE SEQUENCE [LARGE SCALE GENOMIC DNA]</scope>
    <source>
        <strain evidence="3">CCUG 60898</strain>
    </source>
</reference>
<keyword evidence="1" id="KW-0732">Signal</keyword>
<sequence>MKKYLLLIIAVVSLTFVGCNYDDEITEPNYVTFEFGSPDVGIDENSSRTYDVKVFAANVVGSDRVLDVTVSSTSTLDAGAYSVPATVTIPANSNEGVLTVSLEDVNVDFSSKTLILNLLPQSGLTTGDPITLNVRQVCPVGNAELKVAIDFDNWASEISWSVTNSAGDTIASGSGYADGDDAISSIICVTAGDYTFTINDIYGDGLGSPGGSATVSVGTTTLGSVSNDFGSQAVIDFTITDVRTE</sequence>
<dbReference type="PROSITE" id="PS51257">
    <property type="entry name" value="PROKAR_LIPOPROTEIN"/>
    <property type="match status" value="1"/>
</dbReference>
<feature type="signal peptide" evidence="1">
    <location>
        <begin position="1"/>
        <end position="21"/>
    </location>
</feature>
<evidence type="ECO:0008006" key="4">
    <source>
        <dbReference type="Google" id="ProtNLM"/>
    </source>
</evidence>
<keyword evidence="3" id="KW-1185">Reference proteome</keyword>
<dbReference type="EMBL" id="JBHTJP010000035">
    <property type="protein sequence ID" value="MFD0977698.1"/>
    <property type="molecule type" value="Genomic_DNA"/>
</dbReference>
<dbReference type="RefSeq" id="WP_380740194.1">
    <property type="nucleotide sequence ID" value="NZ_JBHTJP010000035.1"/>
</dbReference>
<organism evidence="2 3">
    <name type="scientific">Salinimicrobium gaetbulicola</name>
    <dbReference type="NCBI Taxonomy" id="999702"/>
    <lineage>
        <taxon>Bacteria</taxon>
        <taxon>Pseudomonadati</taxon>
        <taxon>Bacteroidota</taxon>
        <taxon>Flavobacteriia</taxon>
        <taxon>Flavobacteriales</taxon>
        <taxon>Flavobacteriaceae</taxon>
        <taxon>Salinimicrobium</taxon>
    </lineage>
</organism>
<evidence type="ECO:0000313" key="3">
    <source>
        <dbReference type="Proteomes" id="UP001597100"/>
    </source>
</evidence>
<accession>A0ABW3IIZ0</accession>
<proteinExistence type="predicted"/>
<protein>
    <recommendedName>
        <fullName evidence="4">DUF4843 domain-containing protein</fullName>
    </recommendedName>
</protein>
<evidence type="ECO:0000313" key="2">
    <source>
        <dbReference type="EMBL" id="MFD0977698.1"/>
    </source>
</evidence>
<feature type="chain" id="PRO_5045575618" description="DUF4843 domain-containing protein" evidence="1">
    <location>
        <begin position="22"/>
        <end position="245"/>
    </location>
</feature>
<gene>
    <name evidence="2" type="ORF">ACFQ1G_12925</name>
</gene>
<evidence type="ECO:0000256" key="1">
    <source>
        <dbReference type="SAM" id="SignalP"/>
    </source>
</evidence>
<name>A0ABW3IIZ0_9FLAO</name>